<feature type="domain" description="Transcription elongation factor GreA/GreB N-terminal" evidence="11">
    <location>
        <begin position="8"/>
        <end position="76"/>
    </location>
</feature>
<keyword evidence="3 8" id="KW-0805">Transcription regulation</keyword>
<evidence type="ECO:0000256" key="2">
    <source>
        <dbReference type="ARBA" id="ARBA00013729"/>
    </source>
</evidence>
<evidence type="ECO:0000313" key="12">
    <source>
        <dbReference type="EMBL" id="OGE41435.1"/>
    </source>
</evidence>
<dbReference type="InterPro" id="IPR028624">
    <property type="entry name" value="Tscrpt_elong_fac_GreA/B"/>
</dbReference>
<dbReference type="AlphaFoldDB" id="A0A1F5KKW1"/>
<dbReference type="GO" id="GO:0070063">
    <property type="term" value="F:RNA polymerase binding"/>
    <property type="evidence" value="ECO:0007669"/>
    <property type="project" value="InterPro"/>
</dbReference>
<keyword evidence="5 8" id="KW-0804">Transcription</keyword>
<dbReference type="SUPFAM" id="SSF54534">
    <property type="entry name" value="FKBP-like"/>
    <property type="match status" value="1"/>
</dbReference>
<evidence type="ECO:0000256" key="4">
    <source>
        <dbReference type="ARBA" id="ARBA00023125"/>
    </source>
</evidence>
<dbReference type="FunFam" id="1.10.287.180:FF:000001">
    <property type="entry name" value="Transcription elongation factor GreA"/>
    <property type="match status" value="1"/>
</dbReference>
<dbReference type="EMBL" id="MFDD01000002">
    <property type="protein sequence ID" value="OGE41435.1"/>
    <property type="molecule type" value="Genomic_DNA"/>
</dbReference>
<dbReference type="InterPro" id="IPR036953">
    <property type="entry name" value="GreA/GreB_C_sf"/>
</dbReference>
<dbReference type="NCBIfam" id="TIGR01462">
    <property type="entry name" value="greA"/>
    <property type="match status" value="1"/>
</dbReference>
<dbReference type="HAMAP" id="MF_00105">
    <property type="entry name" value="GreA_GreB"/>
    <property type="match status" value="1"/>
</dbReference>
<evidence type="ECO:0000259" key="10">
    <source>
        <dbReference type="Pfam" id="PF01272"/>
    </source>
</evidence>
<protein>
    <recommendedName>
        <fullName evidence="2 8">Transcription elongation factor GreA</fullName>
    </recommendedName>
    <alternativeName>
        <fullName evidence="7 8">Transcript cleavage factor GreA</fullName>
    </alternativeName>
</protein>
<dbReference type="Gene3D" id="1.10.287.180">
    <property type="entry name" value="Transcription elongation factor, GreA/GreB, N-terminal domain"/>
    <property type="match status" value="1"/>
</dbReference>
<proteinExistence type="inferred from homology"/>
<evidence type="ECO:0000313" key="13">
    <source>
        <dbReference type="Proteomes" id="UP000177328"/>
    </source>
</evidence>
<dbReference type="InterPro" id="IPR001437">
    <property type="entry name" value="Tscrpt_elong_fac_GreA/B_C"/>
</dbReference>
<name>A0A1F5KKW1_9BACT</name>
<dbReference type="PROSITE" id="PS00830">
    <property type="entry name" value="GREAB_2"/>
    <property type="match status" value="1"/>
</dbReference>
<dbReference type="SUPFAM" id="SSF46557">
    <property type="entry name" value="GreA transcript cleavage protein, N-terminal domain"/>
    <property type="match status" value="1"/>
</dbReference>
<dbReference type="Gene3D" id="3.10.50.30">
    <property type="entry name" value="Transcription elongation factor, GreA/GreB, C-terminal domain"/>
    <property type="match status" value="1"/>
</dbReference>
<evidence type="ECO:0000256" key="6">
    <source>
        <dbReference type="ARBA" id="ARBA00024916"/>
    </source>
</evidence>
<comment type="caution">
    <text evidence="12">The sequence shown here is derived from an EMBL/GenBank/DDBJ whole genome shotgun (WGS) entry which is preliminary data.</text>
</comment>
<evidence type="ECO:0000259" key="11">
    <source>
        <dbReference type="Pfam" id="PF03449"/>
    </source>
</evidence>
<dbReference type="NCBIfam" id="NF001263">
    <property type="entry name" value="PRK00226.1-4"/>
    <property type="match status" value="1"/>
</dbReference>
<evidence type="ECO:0000256" key="1">
    <source>
        <dbReference type="ARBA" id="ARBA00008213"/>
    </source>
</evidence>
<dbReference type="InterPro" id="IPR006359">
    <property type="entry name" value="Tscrpt_elong_fac_GreA"/>
</dbReference>
<dbReference type="Pfam" id="PF03449">
    <property type="entry name" value="GreA_GreB_N"/>
    <property type="match status" value="1"/>
</dbReference>
<dbReference type="GO" id="GO:0003677">
    <property type="term" value="F:DNA binding"/>
    <property type="evidence" value="ECO:0007669"/>
    <property type="project" value="UniProtKB-UniRule"/>
</dbReference>
<feature type="domain" description="Transcription elongation factor GreA/GreB C-terminal" evidence="10">
    <location>
        <begin position="84"/>
        <end position="154"/>
    </location>
</feature>
<evidence type="ECO:0000256" key="9">
    <source>
        <dbReference type="RuleBase" id="RU000556"/>
    </source>
</evidence>
<dbReference type="GO" id="GO:0006354">
    <property type="term" value="P:DNA-templated transcription elongation"/>
    <property type="evidence" value="ECO:0007669"/>
    <property type="project" value="TreeGrafter"/>
</dbReference>
<accession>A0A1F5KKW1</accession>
<evidence type="ECO:0000256" key="3">
    <source>
        <dbReference type="ARBA" id="ARBA00023015"/>
    </source>
</evidence>
<dbReference type="Pfam" id="PF01272">
    <property type="entry name" value="GreA_GreB"/>
    <property type="match status" value="1"/>
</dbReference>
<keyword evidence="4 8" id="KW-0238">DNA-binding</keyword>
<dbReference type="Proteomes" id="UP000177328">
    <property type="component" value="Unassembled WGS sequence"/>
</dbReference>
<gene>
    <name evidence="8" type="primary">greA</name>
    <name evidence="12" type="ORF">A3D25_02650</name>
</gene>
<dbReference type="GO" id="GO:0032784">
    <property type="term" value="P:regulation of DNA-templated transcription elongation"/>
    <property type="evidence" value="ECO:0007669"/>
    <property type="project" value="UniProtKB-UniRule"/>
</dbReference>
<dbReference type="InterPro" id="IPR036805">
    <property type="entry name" value="Tscrpt_elong_fac_GreA/B_N_sf"/>
</dbReference>
<dbReference type="PANTHER" id="PTHR30437:SF4">
    <property type="entry name" value="TRANSCRIPTION ELONGATION FACTOR GREA"/>
    <property type="match status" value="1"/>
</dbReference>
<organism evidence="12 13">
    <name type="scientific">Candidatus Daviesbacteria bacterium RIFCSPHIGHO2_02_FULL_43_12</name>
    <dbReference type="NCBI Taxonomy" id="1797776"/>
    <lineage>
        <taxon>Bacteria</taxon>
        <taxon>Candidatus Daviesiibacteriota</taxon>
    </lineage>
</organism>
<comment type="function">
    <text evidence="6 8 9">Necessary for efficient RNA polymerase transcription elongation past template-encoded arresting sites. The arresting sites in DNA have the property of trapping a certain fraction of elongating RNA polymerases that pass through, resulting in locked ternary complexes. Cleavage of the nascent transcript by cleavage factors such as GreA or GreB allows the resumption of elongation from the new 3'terminus. GreA releases sequences of 2 to 3 nucleotides.</text>
</comment>
<dbReference type="InterPro" id="IPR023459">
    <property type="entry name" value="Tscrpt_elong_fac_GreA/B_fam"/>
</dbReference>
<evidence type="ECO:0000256" key="5">
    <source>
        <dbReference type="ARBA" id="ARBA00023163"/>
    </source>
</evidence>
<comment type="similarity">
    <text evidence="1 8 9">Belongs to the GreA/GreB family.</text>
</comment>
<dbReference type="PIRSF" id="PIRSF006092">
    <property type="entry name" value="GreA_GreB"/>
    <property type="match status" value="1"/>
</dbReference>
<reference evidence="12 13" key="1">
    <citation type="journal article" date="2016" name="Nat. Commun.">
        <title>Thousands of microbial genomes shed light on interconnected biogeochemical processes in an aquifer system.</title>
        <authorList>
            <person name="Anantharaman K."/>
            <person name="Brown C.T."/>
            <person name="Hug L.A."/>
            <person name="Sharon I."/>
            <person name="Castelle C.J."/>
            <person name="Probst A.J."/>
            <person name="Thomas B.C."/>
            <person name="Singh A."/>
            <person name="Wilkins M.J."/>
            <person name="Karaoz U."/>
            <person name="Brodie E.L."/>
            <person name="Williams K.H."/>
            <person name="Hubbard S.S."/>
            <person name="Banfield J.F."/>
        </authorList>
    </citation>
    <scope>NUCLEOTIDE SEQUENCE [LARGE SCALE GENOMIC DNA]</scope>
</reference>
<dbReference type="InterPro" id="IPR022691">
    <property type="entry name" value="Tscrpt_elong_fac_GreA/B_N"/>
</dbReference>
<sequence>MSLKQAVFLTPAGVSRIKEELAFLKQVKSREVAQRIAFAREMGGLEENVEFDAAVEEQGLVEARIVSLEQMLKHVKLIKHEHKETSVTMGSTVSLKLSGVKQKYTIVGKFEANPAKKMISNESPIGLALLGAHIGDDIEVKTPASSYQCRILEID</sequence>
<dbReference type="InterPro" id="IPR018151">
    <property type="entry name" value="TF_GreA/GreB_CS"/>
</dbReference>
<dbReference type="PANTHER" id="PTHR30437">
    <property type="entry name" value="TRANSCRIPTION ELONGATION FACTOR GREA"/>
    <property type="match status" value="1"/>
</dbReference>
<evidence type="ECO:0000256" key="7">
    <source>
        <dbReference type="ARBA" id="ARBA00030776"/>
    </source>
</evidence>
<evidence type="ECO:0000256" key="8">
    <source>
        <dbReference type="HAMAP-Rule" id="MF_00105"/>
    </source>
</evidence>